<dbReference type="EMBL" id="PPXC01000028">
    <property type="protein sequence ID" value="POH71609.1"/>
    <property type="molecule type" value="Genomic_DNA"/>
</dbReference>
<proteinExistence type="predicted"/>
<dbReference type="Proteomes" id="UP000237061">
    <property type="component" value="Unassembled WGS sequence"/>
</dbReference>
<sequence>MSVDWSGYPLFPILIVGRAAELSRQEARANFKHELSIKEERKQILAELTARNGIILEDTYECYAKLNLWFRDNISPEPGDEKNLLVEWVSFVRDLNLFMGDSLIARYPWLRWTFYTTSKKSRNYQKGVLKGYKTVPTMSFRFDGTLISWGYVYLSEPEASPTVFVRQFAYAEDIPAEQREGLLLKQLGPGWDRPA</sequence>
<keyword evidence="2" id="KW-1185">Reference proteome</keyword>
<accession>A0A2S3ZR78</accession>
<evidence type="ECO:0000313" key="1">
    <source>
        <dbReference type="EMBL" id="POH71609.1"/>
    </source>
</evidence>
<reference evidence="1 2" key="1">
    <citation type="submission" date="2018-01" db="EMBL/GenBank/DDBJ databases">
        <title>Arthrobacter sp. nov., from glaciers in China.</title>
        <authorList>
            <person name="Liu Q."/>
            <person name="Xin Y.-H."/>
        </authorList>
    </citation>
    <scope>NUCLEOTIDE SEQUENCE [LARGE SCALE GENOMIC DNA]</scope>
    <source>
        <strain evidence="1 2">HLT2-12-2</strain>
    </source>
</reference>
<comment type="caution">
    <text evidence="1">The sequence shown here is derived from an EMBL/GenBank/DDBJ whole genome shotgun (WGS) entry which is preliminary data.</text>
</comment>
<gene>
    <name evidence="1" type="ORF">CVS27_20050</name>
</gene>
<organism evidence="1 2">
    <name type="scientific">Arthrobacter glacialis</name>
    <dbReference type="NCBI Taxonomy" id="1664"/>
    <lineage>
        <taxon>Bacteria</taxon>
        <taxon>Bacillati</taxon>
        <taxon>Actinomycetota</taxon>
        <taxon>Actinomycetes</taxon>
        <taxon>Micrococcales</taxon>
        <taxon>Micrococcaceae</taxon>
        <taxon>Arthrobacter</taxon>
    </lineage>
</organism>
<protein>
    <submittedName>
        <fullName evidence="1">Uncharacterized protein</fullName>
    </submittedName>
</protein>
<evidence type="ECO:0000313" key="2">
    <source>
        <dbReference type="Proteomes" id="UP000237061"/>
    </source>
</evidence>
<name>A0A2S3ZR78_ARTGL</name>
<dbReference type="AlphaFoldDB" id="A0A2S3ZR78"/>